<accession>A0A8W8HY48</accession>
<evidence type="ECO:0000313" key="4">
    <source>
        <dbReference type="Proteomes" id="UP000005408"/>
    </source>
</evidence>
<keyword evidence="1" id="KW-1133">Transmembrane helix</keyword>
<proteinExistence type="predicted"/>
<dbReference type="Proteomes" id="UP000005408">
    <property type="component" value="Unassembled WGS sequence"/>
</dbReference>
<organism evidence="3 4">
    <name type="scientific">Magallana gigas</name>
    <name type="common">Pacific oyster</name>
    <name type="synonym">Crassostrea gigas</name>
    <dbReference type="NCBI Taxonomy" id="29159"/>
    <lineage>
        <taxon>Eukaryota</taxon>
        <taxon>Metazoa</taxon>
        <taxon>Spiralia</taxon>
        <taxon>Lophotrochozoa</taxon>
        <taxon>Mollusca</taxon>
        <taxon>Bivalvia</taxon>
        <taxon>Autobranchia</taxon>
        <taxon>Pteriomorphia</taxon>
        <taxon>Ostreida</taxon>
        <taxon>Ostreoidea</taxon>
        <taxon>Ostreidae</taxon>
        <taxon>Magallana</taxon>
    </lineage>
</organism>
<evidence type="ECO:0000256" key="1">
    <source>
        <dbReference type="SAM" id="Phobius"/>
    </source>
</evidence>
<feature type="transmembrane region" description="Helical" evidence="1">
    <location>
        <begin position="58"/>
        <end position="81"/>
    </location>
</feature>
<reference evidence="3" key="1">
    <citation type="submission" date="2022-08" db="UniProtKB">
        <authorList>
            <consortium name="EnsemblMetazoa"/>
        </authorList>
    </citation>
    <scope>IDENTIFICATION</scope>
    <source>
        <strain evidence="3">05x7-T-G4-1.051#20</strain>
    </source>
</reference>
<keyword evidence="1" id="KW-0812">Transmembrane</keyword>
<keyword evidence="4" id="KW-1185">Reference proteome</keyword>
<dbReference type="AlphaFoldDB" id="A0A8W8HY48"/>
<name>A0A8W8HY48_MAGGI</name>
<feature type="signal peptide" evidence="2">
    <location>
        <begin position="1"/>
        <end position="17"/>
    </location>
</feature>
<keyword evidence="1" id="KW-0472">Membrane</keyword>
<dbReference type="EnsemblMetazoa" id="G11617.9">
    <property type="protein sequence ID" value="G11617.9:cds"/>
    <property type="gene ID" value="G11617"/>
</dbReference>
<evidence type="ECO:0000313" key="3">
    <source>
        <dbReference type="EnsemblMetazoa" id="G11617.9:cds"/>
    </source>
</evidence>
<keyword evidence="2" id="KW-0732">Signal</keyword>
<sequence>MKVAVVLLAFGFACVSAGSYGGQGHGMGYQHYAQYVQPQYIQPRPQYAQVQYYQPVGAIIPIIIIFVLLAIFAPVLIGSLVSSNDALFDSLGSN</sequence>
<evidence type="ECO:0000256" key="2">
    <source>
        <dbReference type="SAM" id="SignalP"/>
    </source>
</evidence>
<protein>
    <submittedName>
        <fullName evidence="3">Uncharacterized protein</fullName>
    </submittedName>
</protein>
<feature type="chain" id="PRO_5036488268" evidence="2">
    <location>
        <begin position="18"/>
        <end position="94"/>
    </location>
</feature>